<feature type="compositionally biased region" description="Basic and acidic residues" evidence="1">
    <location>
        <begin position="133"/>
        <end position="143"/>
    </location>
</feature>
<dbReference type="EMBL" id="JMCB01000015">
    <property type="protein sequence ID" value="KFE64063.1"/>
    <property type="molecule type" value="Genomic_DNA"/>
</dbReference>
<protein>
    <submittedName>
        <fullName evidence="2">Uncharacterized protein</fullName>
    </submittedName>
</protein>
<reference evidence="2 3" key="1">
    <citation type="submission" date="2014-04" db="EMBL/GenBank/DDBJ databases">
        <title>Genome assembly of Hyalangium minutum DSM 14724.</title>
        <authorList>
            <person name="Sharma G."/>
            <person name="Subramanian S."/>
        </authorList>
    </citation>
    <scope>NUCLEOTIDE SEQUENCE [LARGE SCALE GENOMIC DNA]</scope>
    <source>
        <strain evidence="2 3">DSM 14724</strain>
    </source>
</reference>
<accession>A0A085W8Q0</accession>
<feature type="compositionally biased region" description="Basic and acidic residues" evidence="1">
    <location>
        <begin position="592"/>
        <end position="610"/>
    </location>
</feature>
<feature type="compositionally biased region" description="Gly residues" evidence="1">
    <location>
        <begin position="534"/>
        <end position="543"/>
    </location>
</feature>
<evidence type="ECO:0000256" key="1">
    <source>
        <dbReference type="SAM" id="MobiDB-lite"/>
    </source>
</evidence>
<feature type="compositionally biased region" description="Basic and acidic residues" evidence="1">
    <location>
        <begin position="544"/>
        <end position="561"/>
    </location>
</feature>
<feature type="compositionally biased region" description="Basic residues" evidence="1">
    <location>
        <begin position="1"/>
        <end position="11"/>
    </location>
</feature>
<feature type="region of interest" description="Disordered" evidence="1">
    <location>
        <begin position="419"/>
        <end position="456"/>
    </location>
</feature>
<comment type="caution">
    <text evidence="2">The sequence shown here is derived from an EMBL/GenBank/DDBJ whole genome shotgun (WGS) entry which is preliminary data.</text>
</comment>
<gene>
    <name evidence="2" type="ORF">DB31_2476</name>
</gene>
<feature type="region of interest" description="Disordered" evidence="1">
    <location>
        <begin position="529"/>
        <end position="568"/>
    </location>
</feature>
<evidence type="ECO:0000313" key="2">
    <source>
        <dbReference type="EMBL" id="KFE64063.1"/>
    </source>
</evidence>
<feature type="compositionally biased region" description="Basic and acidic residues" evidence="1">
    <location>
        <begin position="419"/>
        <end position="437"/>
    </location>
</feature>
<sequence>MHGIRQRRRLRQAPGPRAIRHHGAHRVAVHDHRHGAVGLGGARVRRCAVGRRPVGRSRHHRCSRRREVHRERVGVARDALKVLRGVDRHGVHRVRSRGQVGGLREAPVARRIGSHAPHLDVVHVDDDLRARRDGQREGARVDRPGVVGAGTVGRSHYHRRGQRRVAVGQHGEGTGRTRGRTVGQPKAREAPSASVDGGVVQHAIAAVAGLEEDPATTTTTTRPRVGRRRAPALAAPGVNARGVAVRRPREAHVDVAARAATARSISRGDVLGEEAVRQNGTRAGEPVRADENDASALPSCCGRGPLDVARSAATARDQARERRVDHRRATLAAHGIALLAVAAIAAGARVAAAATTGPRADTAAATVGQAAIPRGPARGVPRVDDALALLRPRVGKLIQARAGRRAGGVLRELPSPEAEARGIDGGVDGHRPRRQEGDDATGLSIPRAGHDDAGPARRDIGVLRHADDLGVVGRVAVEQRLRQVQPVTGDRAHLRQLPTPHDIRGDIGRSRSARDGLRLNPRTLEDHHQIILGDGPGRSGGGGDRGDVDEHGACGHRRPEDGMPVDDDVARAHGERTVRPQADAVDVLARERGQRAQDHREQRGADEVPRRCVLHV</sequence>
<organism evidence="2 3">
    <name type="scientific">Hyalangium minutum</name>
    <dbReference type="NCBI Taxonomy" id="394096"/>
    <lineage>
        <taxon>Bacteria</taxon>
        <taxon>Pseudomonadati</taxon>
        <taxon>Myxococcota</taxon>
        <taxon>Myxococcia</taxon>
        <taxon>Myxococcales</taxon>
        <taxon>Cystobacterineae</taxon>
        <taxon>Archangiaceae</taxon>
        <taxon>Hyalangium</taxon>
    </lineage>
</organism>
<keyword evidence="3" id="KW-1185">Reference proteome</keyword>
<feature type="region of interest" description="Disordered" evidence="1">
    <location>
        <begin position="210"/>
        <end position="229"/>
    </location>
</feature>
<name>A0A085W8Q0_9BACT</name>
<feature type="region of interest" description="Disordered" evidence="1">
    <location>
        <begin position="133"/>
        <end position="195"/>
    </location>
</feature>
<feature type="region of interest" description="Disordered" evidence="1">
    <location>
        <begin position="277"/>
        <end position="300"/>
    </location>
</feature>
<proteinExistence type="predicted"/>
<feature type="region of interest" description="Disordered" evidence="1">
    <location>
        <begin position="1"/>
        <end position="20"/>
    </location>
</feature>
<evidence type="ECO:0000313" key="3">
    <source>
        <dbReference type="Proteomes" id="UP000028725"/>
    </source>
</evidence>
<feature type="region of interest" description="Disordered" evidence="1">
    <location>
        <begin position="592"/>
        <end position="616"/>
    </location>
</feature>
<dbReference type="AlphaFoldDB" id="A0A085W8Q0"/>
<dbReference type="Proteomes" id="UP000028725">
    <property type="component" value="Unassembled WGS sequence"/>
</dbReference>